<dbReference type="AlphaFoldDB" id="B3S4Z1"/>
<dbReference type="HOGENOM" id="CLU_000288_63_0_1"/>
<evidence type="ECO:0000256" key="16">
    <source>
        <dbReference type="RuleBase" id="RU000304"/>
    </source>
</evidence>
<keyword evidence="10 15" id="KW-0067">ATP-binding</keyword>
<dbReference type="PANTHER" id="PTHR24346:SF94">
    <property type="entry name" value="NON-SPECIFIC SERINE_THREONINE PROTEIN KINASE"/>
    <property type="match status" value="1"/>
</dbReference>
<dbReference type="FunCoup" id="B3S4Z1">
    <property type="interactions" value="1233"/>
</dbReference>
<dbReference type="PANTHER" id="PTHR24346">
    <property type="entry name" value="MAP/MICROTUBULE AFFINITY-REGULATING KINASE"/>
    <property type="match status" value="1"/>
</dbReference>
<keyword evidence="19" id="KW-1185">Reference proteome</keyword>
<evidence type="ECO:0000256" key="14">
    <source>
        <dbReference type="ARBA" id="ARBA00048679"/>
    </source>
</evidence>
<dbReference type="GO" id="GO:0004674">
    <property type="term" value="F:protein serine/threonine kinase activity"/>
    <property type="evidence" value="ECO:0000318"/>
    <property type="project" value="GO_Central"/>
</dbReference>
<dbReference type="FunFam" id="1.10.510.10:FF:001234">
    <property type="entry name" value="Serine/threonine-protein kinase par-4"/>
    <property type="match status" value="1"/>
</dbReference>
<dbReference type="InterPro" id="IPR011009">
    <property type="entry name" value="Kinase-like_dom_sf"/>
</dbReference>
<sequence>MKNDESPEIIYQPKIKHAKLIGNRYLKGGVLGEGAYGKVKEVLDTYTLKRLAVKILKNAKLKRIPNGEQNVLREIRLLKGLSHKNIVTLCEVVTCDEKQKRYPFENLLEKTPSGKFPLWQAHLYFAQLVNGLDYLHSRRIIHKDVKPGNLLITHDQILKITDFGVAEELDLFALDDKISTSQGSPAFQPPEVANGHDTFSGFKLDTWAVGITLFKMTSGVYPFEGRTVFTLFENIGKGQYTIPDVLKHESELKDLING</sequence>
<evidence type="ECO:0000256" key="6">
    <source>
        <dbReference type="ARBA" id="ARBA00022679"/>
    </source>
</evidence>
<dbReference type="OrthoDB" id="68483at2759"/>
<keyword evidence="11" id="KW-0460">Magnesium</keyword>
<evidence type="ECO:0000256" key="10">
    <source>
        <dbReference type="ARBA" id="ARBA00022840"/>
    </source>
</evidence>
<keyword evidence="7" id="KW-0479">Metal-binding</keyword>
<evidence type="ECO:0000256" key="15">
    <source>
        <dbReference type="PROSITE-ProRule" id="PRU10141"/>
    </source>
</evidence>
<evidence type="ECO:0000256" key="9">
    <source>
        <dbReference type="ARBA" id="ARBA00022777"/>
    </source>
</evidence>
<dbReference type="KEGG" id="tad:TRIADDRAFT_29179"/>
<dbReference type="CTD" id="6756541"/>
<evidence type="ECO:0000313" key="18">
    <source>
        <dbReference type="EMBL" id="EDV22295.1"/>
    </source>
</evidence>
<evidence type="ECO:0000256" key="2">
    <source>
        <dbReference type="ARBA" id="ARBA00001946"/>
    </source>
</evidence>
<evidence type="ECO:0000313" key="19">
    <source>
        <dbReference type="Proteomes" id="UP000009022"/>
    </source>
</evidence>
<dbReference type="EMBL" id="DS985250">
    <property type="protein sequence ID" value="EDV22295.1"/>
    <property type="molecule type" value="Genomic_DNA"/>
</dbReference>
<dbReference type="PROSITE" id="PS00108">
    <property type="entry name" value="PROTEIN_KINASE_ST"/>
    <property type="match status" value="1"/>
</dbReference>
<dbReference type="InterPro" id="IPR008271">
    <property type="entry name" value="Ser/Thr_kinase_AS"/>
</dbReference>
<evidence type="ECO:0000256" key="12">
    <source>
        <dbReference type="ARBA" id="ARBA00023211"/>
    </source>
</evidence>
<feature type="domain" description="Protein kinase" evidence="17">
    <location>
        <begin position="25"/>
        <end position="258"/>
    </location>
</feature>
<keyword evidence="12" id="KW-0464">Manganese</keyword>
<dbReference type="InterPro" id="IPR000719">
    <property type="entry name" value="Prot_kinase_dom"/>
</dbReference>
<evidence type="ECO:0000256" key="3">
    <source>
        <dbReference type="ARBA" id="ARBA00009985"/>
    </source>
</evidence>
<dbReference type="SMART" id="SM00220">
    <property type="entry name" value="S_TKc"/>
    <property type="match status" value="1"/>
</dbReference>
<evidence type="ECO:0000256" key="4">
    <source>
        <dbReference type="ARBA" id="ARBA00012513"/>
    </source>
</evidence>
<dbReference type="PROSITE" id="PS50011">
    <property type="entry name" value="PROTEIN_KINASE_DOM"/>
    <property type="match status" value="1"/>
</dbReference>
<evidence type="ECO:0000256" key="11">
    <source>
        <dbReference type="ARBA" id="ARBA00022842"/>
    </source>
</evidence>
<reference evidence="18 19" key="1">
    <citation type="journal article" date="2008" name="Nature">
        <title>The Trichoplax genome and the nature of placozoans.</title>
        <authorList>
            <person name="Srivastava M."/>
            <person name="Begovic E."/>
            <person name="Chapman J."/>
            <person name="Putnam N.H."/>
            <person name="Hellsten U."/>
            <person name="Kawashima T."/>
            <person name="Kuo A."/>
            <person name="Mitros T."/>
            <person name="Salamov A."/>
            <person name="Carpenter M.L."/>
            <person name="Signorovitch A.Y."/>
            <person name="Moreno M.A."/>
            <person name="Kamm K."/>
            <person name="Grimwood J."/>
            <person name="Schmutz J."/>
            <person name="Shapiro H."/>
            <person name="Grigoriev I.V."/>
            <person name="Buss L.W."/>
            <person name="Schierwater B."/>
            <person name="Dellaporta S.L."/>
            <person name="Rokhsar D.S."/>
        </authorList>
    </citation>
    <scope>NUCLEOTIDE SEQUENCE [LARGE SCALE GENOMIC DNA]</scope>
    <source>
        <strain evidence="18 19">Grell-BS-1999</strain>
    </source>
</reference>
<evidence type="ECO:0000256" key="7">
    <source>
        <dbReference type="ARBA" id="ARBA00022723"/>
    </source>
</evidence>
<comment type="cofactor">
    <cofactor evidence="2">
        <name>Mg(2+)</name>
        <dbReference type="ChEBI" id="CHEBI:18420"/>
    </cofactor>
</comment>
<accession>B3S4Z1</accession>
<keyword evidence="9" id="KW-0418">Kinase</keyword>
<dbReference type="InterPro" id="IPR017441">
    <property type="entry name" value="Protein_kinase_ATP_BS"/>
</dbReference>
<evidence type="ECO:0000256" key="13">
    <source>
        <dbReference type="ARBA" id="ARBA00047899"/>
    </source>
</evidence>
<evidence type="ECO:0000259" key="17">
    <source>
        <dbReference type="PROSITE" id="PS50011"/>
    </source>
</evidence>
<dbReference type="PhylomeDB" id="B3S4Z1"/>
<keyword evidence="5 16" id="KW-0723">Serine/threonine-protein kinase</keyword>
<comment type="similarity">
    <text evidence="3">Belongs to the protein kinase superfamily. CAMK Ser/Thr protein kinase family. LKB1 subfamily.</text>
</comment>
<dbReference type="GO" id="GO:0005524">
    <property type="term" value="F:ATP binding"/>
    <property type="evidence" value="ECO:0007669"/>
    <property type="project" value="UniProtKB-UniRule"/>
</dbReference>
<dbReference type="STRING" id="10228.B3S4Z1"/>
<dbReference type="OMA" id="NDECHRY"/>
<proteinExistence type="inferred from homology"/>
<keyword evidence="6" id="KW-0808">Transferase</keyword>
<dbReference type="Pfam" id="PF00069">
    <property type="entry name" value="Pkinase"/>
    <property type="match status" value="1"/>
</dbReference>
<comment type="cofactor">
    <cofactor evidence="1">
        <name>Mn(2+)</name>
        <dbReference type="ChEBI" id="CHEBI:29035"/>
    </cofactor>
</comment>
<dbReference type="RefSeq" id="XP_002115450.1">
    <property type="nucleotide sequence ID" value="XM_002115414.1"/>
</dbReference>
<evidence type="ECO:0000256" key="5">
    <source>
        <dbReference type="ARBA" id="ARBA00022527"/>
    </source>
</evidence>
<evidence type="ECO:0000256" key="1">
    <source>
        <dbReference type="ARBA" id="ARBA00001936"/>
    </source>
</evidence>
<dbReference type="eggNOG" id="KOG0583">
    <property type="taxonomic scope" value="Eukaryota"/>
</dbReference>
<keyword evidence="8 15" id="KW-0547">Nucleotide-binding</keyword>
<dbReference type="EC" id="2.7.11.1" evidence="4"/>
<dbReference type="GO" id="GO:0046872">
    <property type="term" value="F:metal ion binding"/>
    <property type="evidence" value="ECO:0007669"/>
    <property type="project" value="UniProtKB-KW"/>
</dbReference>
<dbReference type="Gene3D" id="3.30.200.20">
    <property type="entry name" value="Phosphorylase Kinase, domain 1"/>
    <property type="match status" value="1"/>
</dbReference>
<gene>
    <name evidence="18" type="ORF">TRIADDRAFT_29179</name>
</gene>
<comment type="catalytic activity">
    <reaction evidence="14">
        <text>L-seryl-[protein] + ATP = O-phospho-L-seryl-[protein] + ADP + H(+)</text>
        <dbReference type="Rhea" id="RHEA:17989"/>
        <dbReference type="Rhea" id="RHEA-COMP:9863"/>
        <dbReference type="Rhea" id="RHEA-COMP:11604"/>
        <dbReference type="ChEBI" id="CHEBI:15378"/>
        <dbReference type="ChEBI" id="CHEBI:29999"/>
        <dbReference type="ChEBI" id="CHEBI:30616"/>
        <dbReference type="ChEBI" id="CHEBI:83421"/>
        <dbReference type="ChEBI" id="CHEBI:456216"/>
        <dbReference type="EC" id="2.7.11.1"/>
    </reaction>
</comment>
<feature type="binding site" evidence="15">
    <location>
        <position position="54"/>
    </location>
    <ligand>
        <name>ATP</name>
        <dbReference type="ChEBI" id="CHEBI:30616"/>
    </ligand>
</feature>
<evidence type="ECO:0000256" key="8">
    <source>
        <dbReference type="ARBA" id="ARBA00022741"/>
    </source>
</evidence>
<dbReference type="Gene3D" id="1.10.510.10">
    <property type="entry name" value="Transferase(Phosphotransferase) domain 1"/>
    <property type="match status" value="1"/>
</dbReference>
<dbReference type="Proteomes" id="UP000009022">
    <property type="component" value="Unassembled WGS sequence"/>
</dbReference>
<name>B3S4Z1_TRIAD</name>
<protein>
    <recommendedName>
        <fullName evidence="4">non-specific serine/threonine protein kinase</fullName>
        <ecNumber evidence="4">2.7.11.1</ecNumber>
    </recommendedName>
</protein>
<dbReference type="SUPFAM" id="SSF56112">
    <property type="entry name" value="Protein kinase-like (PK-like)"/>
    <property type="match status" value="1"/>
</dbReference>
<dbReference type="GO" id="GO:0007165">
    <property type="term" value="P:signal transduction"/>
    <property type="evidence" value="ECO:0000318"/>
    <property type="project" value="GO_Central"/>
</dbReference>
<dbReference type="InParanoid" id="B3S4Z1"/>
<organism evidence="18 19">
    <name type="scientific">Trichoplax adhaerens</name>
    <name type="common">Trichoplax reptans</name>
    <dbReference type="NCBI Taxonomy" id="10228"/>
    <lineage>
        <taxon>Eukaryota</taxon>
        <taxon>Metazoa</taxon>
        <taxon>Placozoa</taxon>
        <taxon>Uniplacotomia</taxon>
        <taxon>Trichoplacea</taxon>
        <taxon>Trichoplacidae</taxon>
        <taxon>Trichoplax</taxon>
    </lineage>
</organism>
<comment type="catalytic activity">
    <reaction evidence="13">
        <text>L-threonyl-[protein] + ATP = O-phospho-L-threonyl-[protein] + ADP + H(+)</text>
        <dbReference type="Rhea" id="RHEA:46608"/>
        <dbReference type="Rhea" id="RHEA-COMP:11060"/>
        <dbReference type="Rhea" id="RHEA-COMP:11605"/>
        <dbReference type="ChEBI" id="CHEBI:15378"/>
        <dbReference type="ChEBI" id="CHEBI:30013"/>
        <dbReference type="ChEBI" id="CHEBI:30616"/>
        <dbReference type="ChEBI" id="CHEBI:61977"/>
        <dbReference type="ChEBI" id="CHEBI:456216"/>
        <dbReference type="EC" id="2.7.11.1"/>
    </reaction>
</comment>
<dbReference type="GeneID" id="6756541"/>
<dbReference type="PROSITE" id="PS00107">
    <property type="entry name" value="PROTEIN_KINASE_ATP"/>
    <property type="match status" value="1"/>
</dbReference>